<dbReference type="CDD" id="cd01949">
    <property type="entry name" value="GGDEF"/>
    <property type="match status" value="1"/>
</dbReference>
<dbReference type="AlphaFoldDB" id="A0AAW8R5U8"/>
<evidence type="ECO:0000313" key="4">
    <source>
        <dbReference type="Proteomes" id="UP001249020"/>
    </source>
</evidence>
<protein>
    <submittedName>
        <fullName evidence="3">EAL domain-containing protein</fullName>
    </submittedName>
</protein>
<dbReference type="PANTHER" id="PTHR44757:SF2">
    <property type="entry name" value="BIOFILM ARCHITECTURE MAINTENANCE PROTEIN MBAA"/>
    <property type="match status" value="1"/>
</dbReference>
<dbReference type="Gene3D" id="3.20.20.450">
    <property type="entry name" value="EAL domain"/>
    <property type="match status" value="1"/>
</dbReference>
<reference evidence="3 4" key="1">
    <citation type="submission" date="2023-09" db="EMBL/GenBank/DDBJ databases">
        <authorList>
            <person name="Rey-Velasco X."/>
        </authorList>
    </citation>
    <scope>NUCLEOTIDE SEQUENCE [LARGE SCALE GENOMIC DNA]</scope>
    <source>
        <strain evidence="3 4">W409</strain>
    </source>
</reference>
<dbReference type="CDD" id="cd01948">
    <property type="entry name" value="EAL"/>
    <property type="match status" value="1"/>
</dbReference>
<proteinExistence type="predicted"/>
<dbReference type="SMART" id="SM00267">
    <property type="entry name" value="GGDEF"/>
    <property type="match status" value="1"/>
</dbReference>
<feature type="domain" description="EAL" evidence="1">
    <location>
        <begin position="460"/>
        <end position="712"/>
    </location>
</feature>
<keyword evidence="4" id="KW-1185">Reference proteome</keyword>
<name>A0AAW8R5U8_9ALTE</name>
<dbReference type="RefSeq" id="WP_311362290.1">
    <property type="nucleotide sequence ID" value="NZ_JAVRIE010000005.1"/>
</dbReference>
<dbReference type="Proteomes" id="UP001249020">
    <property type="component" value="Unassembled WGS sequence"/>
</dbReference>
<dbReference type="Pfam" id="PF00563">
    <property type="entry name" value="EAL"/>
    <property type="match status" value="1"/>
</dbReference>
<dbReference type="PROSITE" id="PS50883">
    <property type="entry name" value="EAL"/>
    <property type="match status" value="1"/>
</dbReference>
<dbReference type="SUPFAM" id="SSF55073">
    <property type="entry name" value="Nucleotide cyclase"/>
    <property type="match status" value="1"/>
</dbReference>
<comment type="caution">
    <text evidence="3">The sequence shown here is derived from an EMBL/GenBank/DDBJ whole genome shotgun (WGS) entry which is preliminary data.</text>
</comment>
<dbReference type="PROSITE" id="PS50887">
    <property type="entry name" value="GGDEF"/>
    <property type="match status" value="1"/>
</dbReference>
<dbReference type="InterPro" id="IPR001633">
    <property type="entry name" value="EAL_dom"/>
</dbReference>
<dbReference type="InterPro" id="IPR000160">
    <property type="entry name" value="GGDEF_dom"/>
</dbReference>
<dbReference type="SUPFAM" id="SSF141868">
    <property type="entry name" value="EAL domain-like"/>
    <property type="match status" value="1"/>
</dbReference>
<dbReference type="Pfam" id="PF00990">
    <property type="entry name" value="GGDEF"/>
    <property type="match status" value="1"/>
</dbReference>
<dbReference type="CDD" id="cd00130">
    <property type="entry name" value="PAS"/>
    <property type="match status" value="1"/>
</dbReference>
<dbReference type="Pfam" id="PF13426">
    <property type="entry name" value="PAS_9"/>
    <property type="match status" value="1"/>
</dbReference>
<dbReference type="SUPFAM" id="SSF55785">
    <property type="entry name" value="PYP-like sensor domain (PAS domain)"/>
    <property type="match status" value="1"/>
</dbReference>
<sequence length="712" mass="81316">MQPSIIQALGIIDCAVFKLQKDNDFEVVQASPEWVQQLIPNANDGKQVDLGEVSLFLTDFLVDAHEFWQLHSEGQVHSGIWTEVLNSSQLHLEAIAASADNERYLVINNVKQAYQRQQETLQLARELLISNDKVIEKHDYMHERLRSVLLRSNLGMEDSIPMREAIQYASIGVIITDTHFNILESNPSSFALFELDAEITDQQPINIMMSLLGKQHPEKERIFETGSTWSGELYWHSPPNHHKWIQVSINPVKDQNGTIQNWIFTLSDVTRVKYLLQTNEDLSLHDALTNLPNRQYFWQTLDQTIASQIPFYVIYLDVHNFKNINELHGHLTGDQMLAKIAQRLRGLLPDKDFLARIGADEFAIVHFSENASKPDFKAFLDDTIMLSNNIHNASLEPYYTSKNDRCELPLKIGVSNYPSDASSIEELMKYADLALHHAKQRGAEPVQFYSLDLKIASERRLKLEEALRHAIEKNQFELHIQPIFDLCSNKIVKAEALLRWHMDDEETISPEEFIPIAEESGQIISIGRWVISEVCRVLARLTKESLSVPLSLNLSPRQISDRHLFDFINNAVIKNRVSPDLLELEITEGVLVDNHEKVRKLLQELREMGVRVAIDDFGTGYSSLSYLKYLPIDCLKIDQSFVFDLATNPDDQAIVLAVIAMAKSLKLKVIAEGIENEMQKRFLEEHECLTGQGFYLSRPLPVDDFITLVNAG</sequence>
<feature type="domain" description="GGDEF" evidence="2">
    <location>
        <begin position="309"/>
        <end position="451"/>
    </location>
</feature>
<gene>
    <name evidence="3" type="ORF">RM544_13310</name>
</gene>
<evidence type="ECO:0000313" key="3">
    <source>
        <dbReference type="EMBL" id="MDT0583521.1"/>
    </source>
</evidence>
<dbReference type="Gene3D" id="3.30.450.20">
    <property type="entry name" value="PAS domain"/>
    <property type="match status" value="1"/>
</dbReference>
<dbReference type="EMBL" id="JAVRIE010000005">
    <property type="protein sequence ID" value="MDT0583521.1"/>
    <property type="molecule type" value="Genomic_DNA"/>
</dbReference>
<dbReference type="InterPro" id="IPR000014">
    <property type="entry name" value="PAS"/>
</dbReference>
<evidence type="ECO:0000259" key="1">
    <source>
        <dbReference type="PROSITE" id="PS50883"/>
    </source>
</evidence>
<dbReference type="NCBIfam" id="TIGR00254">
    <property type="entry name" value="GGDEF"/>
    <property type="match status" value="1"/>
</dbReference>
<dbReference type="SMART" id="SM00052">
    <property type="entry name" value="EAL"/>
    <property type="match status" value="1"/>
</dbReference>
<dbReference type="InterPro" id="IPR043128">
    <property type="entry name" value="Rev_trsase/Diguanyl_cyclase"/>
</dbReference>
<dbReference type="PANTHER" id="PTHR44757">
    <property type="entry name" value="DIGUANYLATE CYCLASE DGCP"/>
    <property type="match status" value="1"/>
</dbReference>
<dbReference type="InterPro" id="IPR035965">
    <property type="entry name" value="PAS-like_dom_sf"/>
</dbReference>
<dbReference type="InterPro" id="IPR029787">
    <property type="entry name" value="Nucleotide_cyclase"/>
</dbReference>
<dbReference type="Gene3D" id="3.30.70.270">
    <property type="match status" value="1"/>
</dbReference>
<accession>A0AAW8R5U8</accession>
<dbReference type="InterPro" id="IPR052155">
    <property type="entry name" value="Biofilm_reg_signaling"/>
</dbReference>
<dbReference type="InterPro" id="IPR035919">
    <property type="entry name" value="EAL_sf"/>
</dbReference>
<evidence type="ECO:0000259" key="2">
    <source>
        <dbReference type="PROSITE" id="PS50887"/>
    </source>
</evidence>
<organism evidence="3 4">
    <name type="scientific">Brumicola blandensis</name>
    <dbReference type="NCBI Taxonomy" id="3075611"/>
    <lineage>
        <taxon>Bacteria</taxon>
        <taxon>Pseudomonadati</taxon>
        <taxon>Pseudomonadota</taxon>
        <taxon>Gammaproteobacteria</taxon>
        <taxon>Alteromonadales</taxon>
        <taxon>Alteromonadaceae</taxon>
        <taxon>Brumicola</taxon>
    </lineage>
</organism>